<feature type="binding site" description="covalent" evidence="14">
    <location>
        <position position="80"/>
    </location>
    <ligand>
        <name>heme</name>
        <dbReference type="ChEBI" id="CHEBI:30413"/>
        <label>2</label>
    </ligand>
</feature>
<evidence type="ECO:0000256" key="4">
    <source>
        <dbReference type="ARBA" id="ARBA00022475"/>
    </source>
</evidence>
<protein>
    <recommendedName>
        <fullName evidence="13">Cytochrome c-type protein</fullName>
    </recommendedName>
</protein>
<feature type="binding site" description="covalent" evidence="14">
    <location>
        <position position="138"/>
    </location>
    <ligand>
        <name>heme</name>
        <dbReference type="ChEBI" id="CHEBI:30413"/>
        <label>3</label>
    </ligand>
</feature>
<keyword evidence="9 13" id="KW-0249">Electron transport</keyword>
<name>A0A0J1HAP1_9GAMM</name>
<feature type="binding site" description="covalent" evidence="14">
    <location>
        <position position="336"/>
    </location>
    <ligand>
        <name>heme</name>
        <dbReference type="ChEBI" id="CHEBI:30413"/>
        <label>5</label>
    </ligand>
</feature>
<reference evidence="17 18" key="1">
    <citation type="submission" date="2015-05" db="EMBL/GenBank/DDBJ databases">
        <title>Photobacterium galathea sp. nov.</title>
        <authorList>
            <person name="Machado H."/>
            <person name="Gram L."/>
        </authorList>
    </citation>
    <scope>NUCLEOTIDE SEQUENCE [LARGE SCALE GENOMIC DNA]</scope>
    <source>
        <strain evidence="17 18">DSM 22954</strain>
    </source>
</reference>
<dbReference type="GO" id="GO:0009276">
    <property type="term" value="C:Gram-negative-bacterium-type cell wall"/>
    <property type="evidence" value="ECO:0007669"/>
    <property type="project" value="UniProtKB-UniRule"/>
</dbReference>
<dbReference type="PANTHER" id="PTHR30333:SF2">
    <property type="entry name" value="CYTOCHROME C-TYPE PROTEIN TORC"/>
    <property type="match status" value="1"/>
</dbReference>
<evidence type="ECO:0000256" key="12">
    <source>
        <dbReference type="ARBA" id="ARBA00023136"/>
    </source>
</evidence>
<dbReference type="GO" id="GO:0005506">
    <property type="term" value="F:iron ion binding"/>
    <property type="evidence" value="ECO:0007669"/>
    <property type="project" value="UniProtKB-UniRule"/>
</dbReference>
<feature type="binding site" description="covalent" evidence="14">
    <location>
        <position position="51"/>
    </location>
    <ligand>
        <name>heme</name>
        <dbReference type="ChEBI" id="CHEBI:30413"/>
        <label>1</label>
    </ligand>
</feature>
<sequence>MKKLWQKLIKPSSKYPIIALVLVGIGITLAGTFVVHKGFELTSSIEFCTSCHTMEQNYEEYKQTVHFKNASGVQAICTDCHQPKDFPGKVFRKLEAAKDLYHHFITGKIDTPEKFEDHRLEMAQKVWERMSSQNSKTCKSCHSYDNMDHSKQSAKAAFEMKKAAAEDLNCIECHKGIAHELPNMAGGFQKDFQALQATANSQGANAEVLYSLGEKDLYAVADPNSKADGKLLPASQVKVLERKDNMLKVQIDGWLEKAGKGRVMTEYLGKRVFKATIRGDVKATEKLIEEKTDSATDIVWQHVSVEAWITAEDMIDDIQPIWNYAKTMYGSTCNACHAAPDPAHFTANGWISGLNAMSAYYRLSKTEERTLLKYLQNHGKDTGGAGAH</sequence>
<evidence type="ECO:0000256" key="14">
    <source>
        <dbReference type="PIRSR" id="PIRSR000014-1"/>
    </source>
</evidence>
<feature type="binding site" description="axial binding residue" evidence="15">
    <location>
        <position position="142"/>
    </location>
    <ligand>
        <name>heme</name>
        <dbReference type="ChEBI" id="CHEBI:30413"/>
        <label>3</label>
    </ligand>
    <ligandPart>
        <name>Fe</name>
        <dbReference type="ChEBI" id="CHEBI:18248"/>
    </ligandPart>
</feature>
<feature type="binding site" description="covalent" evidence="14">
    <location>
        <position position="77"/>
    </location>
    <ligand>
        <name>heme</name>
        <dbReference type="ChEBI" id="CHEBI:30413"/>
        <label>2</label>
    </ligand>
</feature>
<dbReference type="PIRSF" id="PIRSF000014">
    <property type="entry name" value="4_hem_cytch_TorC"/>
    <property type="match status" value="1"/>
</dbReference>
<keyword evidence="8 13" id="KW-0479">Metal-binding</keyword>
<dbReference type="InterPro" id="IPR005126">
    <property type="entry name" value="NapC/NirT_cyt_c_N"/>
</dbReference>
<feature type="binding site" description="covalent" evidence="14">
    <location>
        <position position="173"/>
    </location>
    <ligand>
        <name>heme</name>
        <dbReference type="ChEBI" id="CHEBI:30413"/>
        <label>4</label>
    </ligand>
</feature>
<evidence type="ECO:0000256" key="3">
    <source>
        <dbReference type="ARBA" id="ARBA00022448"/>
    </source>
</evidence>
<evidence type="ECO:0000256" key="11">
    <source>
        <dbReference type="ARBA" id="ARBA00023004"/>
    </source>
</evidence>
<keyword evidence="10" id="KW-1133">Transmembrane helix</keyword>
<feature type="domain" description="NapC/NirT cytochrome c N-terminal" evidence="16">
    <location>
        <begin position="11"/>
        <end position="184"/>
    </location>
</feature>
<dbReference type="GO" id="GO:0009055">
    <property type="term" value="F:electron transfer activity"/>
    <property type="evidence" value="ECO:0007669"/>
    <property type="project" value="UniProtKB-UniRule"/>
</dbReference>
<evidence type="ECO:0000256" key="7">
    <source>
        <dbReference type="ARBA" id="ARBA00022692"/>
    </source>
</evidence>
<dbReference type="InterPro" id="IPR051174">
    <property type="entry name" value="Cytochrome_c-type_ET"/>
</dbReference>
<evidence type="ECO:0000256" key="5">
    <source>
        <dbReference type="ARBA" id="ARBA00022519"/>
    </source>
</evidence>
<evidence type="ECO:0000256" key="6">
    <source>
        <dbReference type="ARBA" id="ARBA00022617"/>
    </source>
</evidence>
<keyword evidence="7" id="KW-0812">Transmembrane</keyword>
<evidence type="ECO:0000313" key="17">
    <source>
        <dbReference type="EMBL" id="KLV08718.1"/>
    </source>
</evidence>
<feature type="binding site" description="covalent" evidence="14">
    <location>
        <position position="141"/>
    </location>
    <ligand>
        <name>heme</name>
        <dbReference type="ChEBI" id="CHEBI:30413"/>
        <label>3</label>
    </ligand>
</feature>
<dbReference type="Proteomes" id="UP000035909">
    <property type="component" value="Unassembled WGS sequence"/>
</dbReference>
<evidence type="ECO:0000256" key="1">
    <source>
        <dbReference type="ARBA" id="ARBA00004249"/>
    </source>
</evidence>
<dbReference type="OrthoDB" id="9782159at2"/>
<comment type="PTM">
    <text evidence="14">Binds 5 heme groups per subunit.</text>
</comment>
<comment type="subcellular location">
    <subcellularLocation>
        <location evidence="1">Cell inner membrane</location>
        <topology evidence="1">Single-pass type II membrane protein</topology>
    </subcellularLocation>
</comment>
<keyword evidence="11 13" id="KW-0408">Iron</keyword>
<dbReference type="GO" id="GO:0005886">
    <property type="term" value="C:plasma membrane"/>
    <property type="evidence" value="ECO:0007669"/>
    <property type="project" value="UniProtKB-SubCell"/>
</dbReference>
<dbReference type="Gene3D" id="1.10.3820.10">
    <property type="entry name" value="Di-heme elbow motif domain"/>
    <property type="match status" value="1"/>
</dbReference>
<dbReference type="PATRIC" id="fig|320778.3.peg.2822"/>
<dbReference type="EMBL" id="LDOU01000013">
    <property type="protein sequence ID" value="KLV08718.1"/>
    <property type="molecule type" value="Genomic_DNA"/>
</dbReference>
<evidence type="ECO:0000256" key="8">
    <source>
        <dbReference type="ARBA" id="ARBA00022723"/>
    </source>
</evidence>
<keyword evidence="12 13" id="KW-0472">Membrane</keyword>
<evidence type="ECO:0000259" key="16">
    <source>
        <dbReference type="Pfam" id="PF03264"/>
    </source>
</evidence>
<dbReference type="InterPro" id="IPR036280">
    <property type="entry name" value="Multihaem_cyt_sf"/>
</dbReference>
<dbReference type="PANTHER" id="PTHR30333">
    <property type="entry name" value="CYTOCHROME C-TYPE PROTEIN"/>
    <property type="match status" value="1"/>
</dbReference>
<proteinExistence type="inferred from homology"/>
<evidence type="ECO:0000256" key="2">
    <source>
        <dbReference type="ARBA" id="ARBA00006417"/>
    </source>
</evidence>
<feature type="binding site" description="axial binding residue" evidence="15">
    <location>
        <position position="52"/>
    </location>
    <ligand>
        <name>heme</name>
        <dbReference type="ChEBI" id="CHEBI:30413"/>
        <label>1</label>
    </ligand>
    <ligandPart>
        <name>Fe</name>
        <dbReference type="ChEBI" id="CHEBI:18248"/>
    </ligandPart>
</feature>
<evidence type="ECO:0000313" key="18">
    <source>
        <dbReference type="Proteomes" id="UP000035909"/>
    </source>
</evidence>
<keyword evidence="6 13" id="KW-0349">Heme</keyword>
<keyword evidence="18" id="KW-1185">Reference proteome</keyword>
<evidence type="ECO:0000256" key="15">
    <source>
        <dbReference type="PIRSR" id="PIRSR000014-2"/>
    </source>
</evidence>
<evidence type="ECO:0000256" key="10">
    <source>
        <dbReference type="ARBA" id="ARBA00022989"/>
    </source>
</evidence>
<feature type="binding site" description="covalent" evidence="14">
    <location>
        <position position="48"/>
    </location>
    <ligand>
        <name>heme</name>
        <dbReference type="ChEBI" id="CHEBI:30413"/>
        <label>1</label>
    </ligand>
</feature>
<feature type="binding site" description="axial binding residue" evidence="15">
    <location>
        <position position="174"/>
    </location>
    <ligand>
        <name>heme</name>
        <dbReference type="ChEBI" id="CHEBI:30413"/>
        <label>4</label>
    </ligand>
    <ligandPart>
        <name>Fe</name>
        <dbReference type="ChEBI" id="CHEBI:18248"/>
    </ligandPart>
</feature>
<dbReference type="GO" id="GO:0009061">
    <property type="term" value="P:anaerobic respiration"/>
    <property type="evidence" value="ECO:0007669"/>
    <property type="project" value="TreeGrafter"/>
</dbReference>
<keyword evidence="3 13" id="KW-0813">Transport</keyword>
<feature type="binding site" description="covalent" evidence="14">
    <location>
        <position position="170"/>
    </location>
    <ligand>
        <name>heme</name>
        <dbReference type="ChEBI" id="CHEBI:30413"/>
        <label>4</label>
    </ligand>
</feature>
<dbReference type="AlphaFoldDB" id="A0A0J1HAP1"/>
<feature type="binding site" description="axial binding residue" evidence="15">
    <location>
        <position position="81"/>
    </location>
    <ligand>
        <name>heme</name>
        <dbReference type="ChEBI" id="CHEBI:30413"/>
        <label>2</label>
    </ligand>
    <ligandPart>
        <name>Fe</name>
        <dbReference type="ChEBI" id="CHEBI:18248"/>
    </ligandPart>
</feature>
<organism evidence="17 18">
    <name type="scientific">Photobacterium ganghwense</name>
    <dbReference type="NCBI Taxonomy" id="320778"/>
    <lineage>
        <taxon>Bacteria</taxon>
        <taxon>Pseudomonadati</taxon>
        <taxon>Pseudomonadota</taxon>
        <taxon>Gammaproteobacteria</taxon>
        <taxon>Vibrionales</taxon>
        <taxon>Vibrionaceae</taxon>
        <taxon>Photobacterium</taxon>
    </lineage>
</organism>
<dbReference type="Pfam" id="PF03264">
    <property type="entry name" value="Cytochrom_NNT"/>
    <property type="match status" value="1"/>
</dbReference>
<keyword evidence="5 13" id="KW-0997">Cell inner membrane</keyword>
<dbReference type="SUPFAM" id="SSF48695">
    <property type="entry name" value="Multiheme cytochromes"/>
    <property type="match status" value="1"/>
</dbReference>
<evidence type="ECO:0000256" key="13">
    <source>
        <dbReference type="PIRNR" id="PIRNR000014"/>
    </source>
</evidence>
<dbReference type="GO" id="GO:0020037">
    <property type="term" value="F:heme binding"/>
    <property type="evidence" value="ECO:0007669"/>
    <property type="project" value="UniProtKB-UniRule"/>
</dbReference>
<feature type="binding site" description="covalent" evidence="14">
    <location>
        <position position="333"/>
    </location>
    <ligand>
        <name>heme</name>
        <dbReference type="ChEBI" id="CHEBI:30413"/>
        <label>5</label>
    </ligand>
</feature>
<comment type="caution">
    <text evidence="17">The sequence shown here is derived from an EMBL/GenBank/DDBJ whole genome shotgun (WGS) entry which is preliminary data.</text>
</comment>
<keyword evidence="4 13" id="KW-1003">Cell membrane</keyword>
<comment type="similarity">
    <text evidence="2 13">Belongs to the TorC/TorY family.</text>
</comment>
<dbReference type="STRING" id="320778.ABT57_12935"/>
<dbReference type="InterPro" id="IPR009154">
    <property type="entry name" value="Membr-bd_4haem_cyt_TorC"/>
</dbReference>
<dbReference type="FunFam" id="1.10.3820.10:FF:000001">
    <property type="entry name" value="Cytochrome c-type protein"/>
    <property type="match status" value="1"/>
</dbReference>
<dbReference type="NCBIfam" id="NF011606">
    <property type="entry name" value="PRK15032.1"/>
    <property type="match status" value="1"/>
</dbReference>
<gene>
    <name evidence="17" type="ORF">ABT57_12935</name>
</gene>
<dbReference type="RefSeq" id="WP_047885645.1">
    <property type="nucleotide sequence ID" value="NZ_CP071325.1"/>
</dbReference>
<evidence type="ECO:0000256" key="9">
    <source>
        <dbReference type="ARBA" id="ARBA00022982"/>
    </source>
</evidence>
<accession>A0A0J1HAP1</accession>
<feature type="binding site" description="axial binding residue" evidence="15">
    <location>
        <position position="337"/>
    </location>
    <ligand>
        <name>heme</name>
        <dbReference type="ChEBI" id="CHEBI:30413"/>
        <label>5</label>
    </ligand>
    <ligandPart>
        <name>Fe</name>
        <dbReference type="ChEBI" id="CHEBI:18248"/>
    </ligandPart>
</feature>
<dbReference type="InterPro" id="IPR038266">
    <property type="entry name" value="NapC/NirT_cytc_sf"/>
</dbReference>